<keyword evidence="5 7" id="KW-1133">Transmembrane helix</keyword>
<keyword evidence="6 7" id="KW-0472">Membrane</keyword>
<reference evidence="10" key="1">
    <citation type="journal article" date="2019" name="Int. J. Syst. Evol. Microbiol.">
        <title>The Global Catalogue of Microorganisms (GCM) 10K type strain sequencing project: providing services to taxonomists for standard genome sequencing and annotation.</title>
        <authorList>
            <consortium name="The Broad Institute Genomics Platform"/>
            <consortium name="The Broad Institute Genome Sequencing Center for Infectious Disease"/>
            <person name="Wu L."/>
            <person name="Ma J."/>
        </authorList>
    </citation>
    <scope>NUCLEOTIDE SEQUENCE [LARGE SCALE GENOMIC DNA]</scope>
    <source>
        <strain evidence="10">PCU 347</strain>
    </source>
</reference>
<name>A0ABV8TCX9_9ACTN</name>
<keyword evidence="10" id="KW-1185">Reference proteome</keyword>
<feature type="transmembrane region" description="Helical" evidence="7">
    <location>
        <begin position="166"/>
        <end position="187"/>
    </location>
</feature>
<dbReference type="Pfam" id="PF01569">
    <property type="entry name" value="PAP2"/>
    <property type="match status" value="1"/>
</dbReference>
<dbReference type="RefSeq" id="WP_381738727.1">
    <property type="nucleotide sequence ID" value="NZ_JBHSDP010000013.1"/>
</dbReference>
<comment type="caution">
    <text evidence="9">The sequence shown here is derived from an EMBL/GenBank/DDBJ whole genome shotgun (WGS) entry which is preliminary data.</text>
</comment>
<feature type="transmembrane region" description="Helical" evidence="7">
    <location>
        <begin position="125"/>
        <end position="154"/>
    </location>
</feature>
<evidence type="ECO:0000256" key="3">
    <source>
        <dbReference type="ARBA" id="ARBA00022692"/>
    </source>
</evidence>
<evidence type="ECO:0000256" key="7">
    <source>
        <dbReference type="SAM" id="Phobius"/>
    </source>
</evidence>
<dbReference type="EMBL" id="JBHSDP010000013">
    <property type="protein sequence ID" value="MFC4328484.1"/>
    <property type="molecule type" value="Genomic_DNA"/>
</dbReference>
<keyword evidence="2" id="KW-1003">Cell membrane</keyword>
<dbReference type="SUPFAM" id="SSF48317">
    <property type="entry name" value="Acid phosphatase/Vanadium-dependent haloperoxidase"/>
    <property type="match status" value="1"/>
</dbReference>
<protein>
    <submittedName>
        <fullName evidence="9">Phosphatase PAP2 family protein</fullName>
    </submittedName>
</protein>
<organism evidence="9 10">
    <name type="scientific">Streptomyces andamanensis</name>
    <dbReference type="NCBI Taxonomy" id="1565035"/>
    <lineage>
        <taxon>Bacteria</taxon>
        <taxon>Bacillati</taxon>
        <taxon>Actinomycetota</taxon>
        <taxon>Actinomycetes</taxon>
        <taxon>Kitasatosporales</taxon>
        <taxon>Streptomycetaceae</taxon>
        <taxon>Streptomyces</taxon>
    </lineage>
</organism>
<evidence type="ECO:0000256" key="6">
    <source>
        <dbReference type="ARBA" id="ARBA00023136"/>
    </source>
</evidence>
<evidence type="ECO:0000313" key="10">
    <source>
        <dbReference type="Proteomes" id="UP001595824"/>
    </source>
</evidence>
<dbReference type="Gene3D" id="1.20.144.10">
    <property type="entry name" value="Phosphatidic acid phosphatase type 2/haloperoxidase"/>
    <property type="match status" value="2"/>
</dbReference>
<evidence type="ECO:0000256" key="4">
    <source>
        <dbReference type="ARBA" id="ARBA00022801"/>
    </source>
</evidence>
<dbReference type="SMART" id="SM00014">
    <property type="entry name" value="acidPPc"/>
    <property type="match status" value="1"/>
</dbReference>
<feature type="transmembrane region" description="Helical" evidence="7">
    <location>
        <begin position="67"/>
        <end position="84"/>
    </location>
</feature>
<dbReference type="PANTHER" id="PTHR14969">
    <property type="entry name" value="SPHINGOSINE-1-PHOSPHATE PHOSPHOHYDROLASE"/>
    <property type="match status" value="1"/>
</dbReference>
<comment type="subcellular location">
    <subcellularLocation>
        <location evidence="1">Cell membrane</location>
        <topology evidence="1">Multi-pass membrane protein</topology>
    </subcellularLocation>
</comment>
<keyword evidence="3 7" id="KW-0812">Transmembrane</keyword>
<keyword evidence="4" id="KW-0378">Hydrolase</keyword>
<sequence length="209" mass="21897">MTSSSPAALALDGASIDGGLYTSVTDFARDTHWLNGTAAAYSEVGMGVFVLLLLGAWWGARRQGNSVMAAVLATPFAVVIAYAANTGIKDVFEEPRPCRALPHDFLIEACPPVDDYAFPSNHTTVAFAFAVALLIVSRWLGAVALLAAVAMGASRVYVGAHYPHDVGVGALVGSLVSVLVVLLAFRYCTPLVQRLRAGALRPLLAAQTP</sequence>
<evidence type="ECO:0000256" key="1">
    <source>
        <dbReference type="ARBA" id="ARBA00004651"/>
    </source>
</evidence>
<accession>A0ABV8TCX9</accession>
<evidence type="ECO:0000256" key="2">
    <source>
        <dbReference type="ARBA" id="ARBA00022475"/>
    </source>
</evidence>
<gene>
    <name evidence="9" type="ORF">ACFPC0_11660</name>
</gene>
<dbReference type="InterPro" id="IPR000326">
    <property type="entry name" value="PAP2/HPO"/>
</dbReference>
<evidence type="ECO:0000313" key="9">
    <source>
        <dbReference type="EMBL" id="MFC4328484.1"/>
    </source>
</evidence>
<feature type="domain" description="Phosphatidic acid phosphatase type 2/haloperoxidase" evidence="8">
    <location>
        <begin position="70"/>
        <end position="181"/>
    </location>
</feature>
<feature type="transmembrane region" description="Helical" evidence="7">
    <location>
        <begin position="38"/>
        <end position="60"/>
    </location>
</feature>
<proteinExistence type="predicted"/>
<dbReference type="PANTHER" id="PTHR14969:SF62">
    <property type="entry name" value="DECAPRENYLPHOSPHORYL-5-PHOSPHORIBOSE PHOSPHATASE RV3807C-RELATED"/>
    <property type="match status" value="1"/>
</dbReference>
<evidence type="ECO:0000259" key="8">
    <source>
        <dbReference type="SMART" id="SM00014"/>
    </source>
</evidence>
<dbReference type="Proteomes" id="UP001595824">
    <property type="component" value="Unassembled WGS sequence"/>
</dbReference>
<evidence type="ECO:0000256" key="5">
    <source>
        <dbReference type="ARBA" id="ARBA00022989"/>
    </source>
</evidence>
<dbReference type="InterPro" id="IPR036938">
    <property type="entry name" value="PAP2/HPO_sf"/>
</dbReference>